<name>A0A4V1KRV8_9FLAO</name>
<dbReference type="Gene3D" id="3.40.30.10">
    <property type="entry name" value="Glutaredoxin"/>
    <property type="match status" value="1"/>
</dbReference>
<comment type="subcellular location">
    <subcellularLocation>
        <location evidence="1">Cell envelope</location>
    </subcellularLocation>
</comment>
<keyword evidence="7" id="KW-1185">Reference proteome</keyword>
<dbReference type="InterPro" id="IPR013740">
    <property type="entry name" value="Redoxin"/>
</dbReference>
<dbReference type="OrthoDB" id="743079at2"/>
<dbReference type="SUPFAM" id="SSF52833">
    <property type="entry name" value="Thioredoxin-like"/>
    <property type="match status" value="1"/>
</dbReference>
<dbReference type="Pfam" id="PF08534">
    <property type="entry name" value="Redoxin"/>
    <property type="match status" value="1"/>
</dbReference>
<comment type="caution">
    <text evidence="6">The sequence shown here is derived from an EMBL/GenBank/DDBJ whole genome shotgun (WGS) entry which is preliminary data.</text>
</comment>
<evidence type="ECO:0000313" key="6">
    <source>
        <dbReference type="EMBL" id="RXG26264.1"/>
    </source>
</evidence>
<dbReference type="GO" id="GO:0017004">
    <property type="term" value="P:cytochrome complex assembly"/>
    <property type="evidence" value="ECO:0007669"/>
    <property type="project" value="UniProtKB-KW"/>
</dbReference>
<dbReference type="RefSeq" id="WP_128763944.1">
    <property type="nucleotide sequence ID" value="NZ_JBHUOO010000004.1"/>
</dbReference>
<dbReference type="GO" id="GO:0030313">
    <property type="term" value="C:cell envelope"/>
    <property type="evidence" value="ECO:0007669"/>
    <property type="project" value="UniProtKB-SubCell"/>
</dbReference>
<evidence type="ECO:0000256" key="2">
    <source>
        <dbReference type="ARBA" id="ARBA00022748"/>
    </source>
</evidence>
<dbReference type="CDD" id="cd02966">
    <property type="entry name" value="TlpA_like_family"/>
    <property type="match status" value="1"/>
</dbReference>
<dbReference type="PROSITE" id="PS51257">
    <property type="entry name" value="PROKAR_LIPOPROTEIN"/>
    <property type="match status" value="1"/>
</dbReference>
<evidence type="ECO:0000256" key="4">
    <source>
        <dbReference type="ARBA" id="ARBA00023284"/>
    </source>
</evidence>
<evidence type="ECO:0000313" key="7">
    <source>
        <dbReference type="Proteomes" id="UP000289859"/>
    </source>
</evidence>
<dbReference type="InterPro" id="IPR013766">
    <property type="entry name" value="Thioredoxin_domain"/>
</dbReference>
<protein>
    <submittedName>
        <fullName evidence="6">Thiol-disulfide isomerase/thioredoxin</fullName>
    </submittedName>
</protein>
<proteinExistence type="predicted"/>
<evidence type="ECO:0000256" key="1">
    <source>
        <dbReference type="ARBA" id="ARBA00004196"/>
    </source>
</evidence>
<keyword evidence="6" id="KW-0413">Isomerase</keyword>
<dbReference type="PROSITE" id="PS51352">
    <property type="entry name" value="THIOREDOXIN_2"/>
    <property type="match status" value="1"/>
</dbReference>
<dbReference type="PANTHER" id="PTHR42852:SF6">
    <property type="entry name" value="THIOL:DISULFIDE INTERCHANGE PROTEIN DSBE"/>
    <property type="match status" value="1"/>
</dbReference>
<organism evidence="6 7">
    <name type="scientific">Leeuwenhoekiella polynyae</name>
    <dbReference type="NCBI Taxonomy" id="1550906"/>
    <lineage>
        <taxon>Bacteria</taxon>
        <taxon>Pseudomonadati</taxon>
        <taxon>Bacteroidota</taxon>
        <taxon>Flavobacteriia</taxon>
        <taxon>Flavobacteriales</taxon>
        <taxon>Flavobacteriaceae</taxon>
        <taxon>Leeuwenhoekiella</taxon>
    </lineage>
</organism>
<dbReference type="PANTHER" id="PTHR42852">
    <property type="entry name" value="THIOL:DISULFIDE INTERCHANGE PROTEIN DSBE"/>
    <property type="match status" value="1"/>
</dbReference>
<keyword evidence="2" id="KW-0201">Cytochrome c-type biogenesis</keyword>
<dbReference type="InterPro" id="IPR036249">
    <property type="entry name" value="Thioredoxin-like_sf"/>
</dbReference>
<sequence>MKTDLLFLVALFFIISSCKDKQEFAVVHFKNIDEFPQKIIATQLSKNGISQTDTFNLDVPEKTSISLEIERPQYVYIQRNSKNSRLFLTPGTDLTIRQKNGRDVFEGDLKGENTYLEEFYNNEQIEVLSWDYNASFNTFKEQTTAYFDFMNNLLDTYIADTTSYFYRLSKLDNRAFENSAILDYVLTRTPSDKKDSLFHVNIDKDLFDFKKLKDYTAAPYLLSFYEKKGFEYYGRETYGVYFDSIRQAAEHYVLTTDVLAENIQPPFKSVILYRNLQYYPEEFDYVPDSLKAKFTTPRKLIDRYQNDLNDESYDELLAKIARNESNKLRYASGTTVPDFKLQHAKQEEINFRDVYTDKPILIDVWASWCGPCIRSFPKVHELQELYQDDLKVISISIDKTFDLYQKGLDNYEVPGSFKLYAEGGFSSAFATHFNIVSIPRYILLSADEKVIEATLSLADLEEKLKNRFVK</sequence>
<dbReference type="EMBL" id="QOVK01000001">
    <property type="protein sequence ID" value="RXG26264.1"/>
    <property type="molecule type" value="Genomic_DNA"/>
</dbReference>
<accession>A0A4V1KRV8</accession>
<evidence type="ECO:0000259" key="5">
    <source>
        <dbReference type="PROSITE" id="PS51352"/>
    </source>
</evidence>
<dbReference type="AlphaFoldDB" id="A0A4V1KRV8"/>
<keyword evidence="4" id="KW-0676">Redox-active center</keyword>
<keyword evidence="3" id="KW-1015">Disulfide bond</keyword>
<dbReference type="GO" id="GO:0016853">
    <property type="term" value="F:isomerase activity"/>
    <property type="evidence" value="ECO:0007669"/>
    <property type="project" value="UniProtKB-KW"/>
</dbReference>
<reference evidence="6 7" key="1">
    <citation type="submission" date="2018-07" db="EMBL/GenBank/DDBJ databases">
        <title>Leeuwenhoekiella genomics.</title>
        <authorList>
            <person name="Tahon G."/>
            <person name="Willems A."/>
        </authorList>
    </citation>
    <scope>NUCLEOTIDE SEQUENCE [LARGE SCALE GENOMIC DNA]</scope>
    <source>
        <strain evidence="6 7">LMG 29608</strain>
    </source>
</reference>
<evidence type="ECO:0000256" key="3">
    <source>
        <dbReference type="ARBA" id="ARBA00023157"/>
    </source>
</evidence>
<gene>
    <name evidence="6" type="ORF">DSM02_258</name>
</gene>
<dbReference type="InterPro" id="IPR050553">
    <property type="entry name" value="Thioredoxin_ResA/DsbE_sf"/>
</dbReference>
<feature type="domain" description="Thioredoxin" evidence="5">
    <location>
        <begin position="330"/>
        <end position="470"/>
    </location>
</feature>
<dbReference type="Proteomes" id="UP000289859">
    <property type="component" value="Unassembled WGS sequence"/>
</dbReference>
<dbReference type="GO" id="GO:0016491">
    <property type="term" value="F:oxidoreductase activity"/>
    <property type="evidence" value="ECO:0007669"/>
    <property type="project" value="InterPro"/>
</dbReference>